<dbReference type="InterPro" id="IPR000719">
    <property type="entry name" value="Prot_kinase_dom"/>
</dbReference>
<dbReference type="PANTHER" id="PTHR24418">
    <property type="entry name" value="TYROSINE-PROTEIN KINASE"/>
    <property type="match status" value="1"/>
</dbReference>
<dbReference type="InterPro" id="IPR050198">
    <property type="entry name" value="Non-receptor_tyrosine_kinases"/>
</dbReference>
<dbReference type="Proteomes" id="UP001249851">
    <property type="component" value="Unassembled WGS sequence"/>
</dbReference>
<accession>A0AAD9Q508</accession>
<dbReference type="SUPFAM" id="SSF56112">
    <property type="entry name" value="Protein kinase-like (PK-like)"/>
    <property type="match status" value="1"/>
</dbReference>
<keyword evidence="5" id="KW-1185">Reference proteome</keyword>
<keyword evidence="2" id="KW-0067">ATP-binding</keyword>
<reference evidence="4" key="2">
    <citation type="journal article" date="2023" name="Science">
        <title>Genomic signatures of disease resistance in endangered staghorn corals.</title>
        <authorList>
            <person name="Vollmer S.V."/>
            <person name="Selwyn J.D."/>
            <person name="Despard B.A."/>
            <person name="Roesel C.L."/>
        </authorList>
    </citation>
    <scope>NUCLEOTIDE SEQUENCE</scope>
    <source>
        <strain evidence="4">K2</strain>
    </source>
</reference>
<evidence type="ECO:0000256" key="2">
    <source>
        <dbReference type="ARBA" id="ARBA00022840"/>
    </source>
</evidence>
<dbReference type="InterPro" id="IPR001245">
    <property type="entry name" value="Ser-Thr/Tyr_kinase_cat_dom"/>
</dbReference>
<dbReference type="Pfam" id="PF07714">
    <property type="entry name" value="PK_Tyr_Ser-Thr"/>
    <property type="match status" value="1"/>
</dbReference>
<evidence type="ECO:0000313" key="5">
    <source>
        <dbReference type="Proteomes" id="UP001249851"/>
    </source>
</evidence>
<dbReference type="GO" id="GO:0005524">
    <property type="term" value="F:ATP binding"/>
    <property type="evidence" value="ECO:0007669"/>
    <property type="project" value="UniProtKB-KW"/>
</dbReference>
<sequence length="127" mass="14457">MKRRNDTSKESKRCKLEVLHEADILHSLGDHAGLPFLLGICTEQEPYCLVLQFHGCGEESLALHKRIKQKLLNKTSTVGTFQDICSALEYIHSKGFLHNDLKSNNVLLEPKKNGFRPMIIILEKTDQ</sequence>
<evidence type="ECO:0000256" key="1">
    <source>
        <dbReference type="ARBA" id="ARBA00022741"/>
    </source>
</evidence>
<evidence type="ECO:0000259" key="3">
    <source>
        <dbReference type="PROSITE" id="PS50011"/>
    </source>
</evidence>
<dbReference type="InterPro" id="IPR008271">
    <property type="entry name" value="Ser/Thr_kinase_AS"/>
</dbReference>
<protein>
    <submittedName>
        <fullName evidence="4">Tyrosine-protein kinase Tec</fullName>
    </submittedName>
</protein>
<dbReference type="InterPro" id="IPR011009">
    <property type="entry name" value="Kinase-like_dom_sf"/>
</dbReference>
<dbReference type="Gene3D" id="1.10.510.10">
    <property type="entry name" value="Transferase(Phosphotransferase) domain 1"/>
    <property type="match status" value="1"/>
</dbReference>
<dbReference type="PROSITE" id="PS00108">
    <property type="entry name" value="PROTEIN_KINASE_ST"/>
    <property type="match status" value="1"/>
</dbReference>
<organism evidence="4 5">
    <name type="scientific">Acropora cervicornis</name>
    <name type="common">Staghorn coral</name>
    <dbReference type="NCBI Taxonomy" id="6130"/>
    <lineage>
        <taxon>Eukaryota</taxon>
        <taxon>Metazoa</taxon>
        <taxon>Cnidaria</taxon>
        <taxon>Anthozoa</taxon>
        <taxon>Hexacorallia</taxon>
        <taxon>Scleractinia</taxon>
        <taxon>Astrocoeniina</taxon>
        <taxon>Acroporidae</taxon>
        <taxon>Acropora</taxon>
    </lineage>
</organism>
<keyword evidence="4" id="KW-0808">Transferase</keyword>
<keyword evidence="1" id="KW-0547">Nucleotide-binding</keyword>
<gene>
    <name evidence="4" type="ORF">P5673_023493</name>
</gene>
<dbReference type="AlphaFoldDB" id="A0AAD9Q508"/>
<evidence type="ECO:0000313" key="4">
    <source>
        <dbReference type="EMBL" id="KAK2554849.1"/>
    </source>
</evidence>
<name>A0AAD9Q508_ACRCE</name>
<comment type="caution">
    <text evidence="4">The sequence shown here is derived from an EMBL/GenBank/DDBJ whole genome shotgun (WGS) entry which is preliminary data.</text>
</comment>
<dbReference type="GO" id="GO:0004672">
    <property type="term" value="F:protein kinase activity"/>
    <property type="evidence" value="ECO:0007669"/>
    <property type="project" value="InterPro"/>
</dbReference>
<reference evidence="4" key="1">
    <citation type="journal article" date="2023" name="G3 (Bethesda)">
        <title>Whole genome assembly and annotation of the endangered Caribbean coral Acropora cervicornis.</title>
        <authorList>
            <person name="Selwyn J.D."/>
            <person name="Vollmer S.V."/>
        </authorList>
    </citation>
    <scope>NUCLEOTIDE SEQUENCE</scope>
    <source>
        <strain evidence="4">K2</strain>
    </source>
</reference>
<proteinExistence type="predicted"/>
<dbReference type="PROSITE" id="PS50011">
    <property type="entry name" value="PROTEIN_KINASE_DOM"/>
    <property type="match status" value="1"/>
</dbReference>
<feature type="domain" description="Protein kinase" evidence="3">
    <location>
        <begin position="1"/>
        <end position="127"/>
    </location>
</feature>
<dbReference type="EMBL" id="JARQWQ010000066">
    <property type="protein sequence ID" value="KAK2554849.1"/>
    <property type="molecule type" value="Genomic_DNA"/>
</dbReference>
<keyword evidence="4" id="KW-0418">Kinase</keyword>